<dbReference type="InterPro" id="IPR032466">
    <property type="entry name" value="Metal_Hydrolase"/>
</dbReference>
<comment type="similarity">
    <text evidence="9">Belongs to the metallo-dependent hydrolases superfamily. Allantoinase family.</text>
</comment>
<gene>
    <name evidence="9" type="primary">allB</name>
    <name evidence="11" type="ORF">CBQ26_10040</name>
</gene>
<feature type="domain" description="Amidohydrolase-related" evidence="10">
    <location>
        <begin position="52"/>
        <end position="428"/>
    </location>
</feature>
<dbReference type="RefSeq" id="WP_088248508.1">
    <property type="nucleotide sequence ID" value="NZ_NHMK01000012.1"/>
</dbReference>
<dbReference type="GO" id="GO:0006145">
    <property type="term" value="P:purine nucleobase catabolic process"/>
    <property type="evidence" value="ECO:0007669"/>
    <property type="project" value="TreeGrafter"/>
</dbReference>
<comment type="PTM">
    <text evidence="9">Carboxylation allows a single lysine to coordinate two zinc ions.</text>
</comment>
<dbReference type="OrthoDB" id="9765462at2"/>
<feature type="binding site" evidence="9">
    <location>
        <position position="239"/>
    </location>
    <ligand>
        <name>Zn(2+)</name>
        <dbReference type="ChEBI" id="CHEBI:29105"/>
        <label>2</label>
    </ligand>
</feature>
<comment type="catalytic activity">
    <reaction evidence="9">
        <text>(S)-allantoin + H2O = allantoate + H(+)</text>
        <dbReference type="Rhea" id="RHEA:17029"/>
        <dbReference type="ChEBI" id="CHEBI:15377"/>
        <dbReference type="ChEBI" id="CHEBI:15378"/>
        <dbReference type="ChEBI" id="CHEBI:15678"/>
        <dbReference type="ChEBI" id="CHEBI:17536"/>
        <dbReference type="EC" id="3.5.2.5"/>
    </reaction>
</comment>
<dbReference type="GO" id="GO:0004038">
    <property type="term" value="F:allantoinase activity"/>
    <property type="evidence" value="ECO:0007669"/>
    <property type="project" value="UniProtKB-UniRule"/>
</dbReference>
<name>A0A246BLC1_9DEIO</name>
<dbReference type="InterPro" id="IPR002195">
    <property type="entry name" value="Dihydroorotase_CS"/>
</dbReference>
<feature type="binding site" evidence="9">
    <location>
        <position position="183"/>
    </location>
    <ligand>
        <name>Zn(2+)</name>
        <dbReference type="ChEBI" id="CHEBI:29105"/>
        <label>2</label>
    </ligand>
</feature>
<feature type="binding site" evidence="9">
    <location>
        <position position="60"/>
    </location>
    <ligand>
        <name>Zn(2+)</name>
        <dbReference type="ChEBI" id="CHEBI:29105"/>
        <label>1</label>
    </ligand>
</feature>
<sequence>MALDLLIRGGTLVTPHGPLQADLGVEDGQIVSLALDVFAPARTEIDATGLHVFPGVVDAHVHLNEPGRTHWEGFDTGTQALAAGGATSLLDMPLNSSPPLLNRAAFDAKRAAGETHSRLDFGLWGGLTPLNLSELDDLAACGVIGFKAFMSHSGLDEFPAADDATLFDGLRAARRLGLVVATHAESDGFTRTLSQVARAHGRLGVRDYLDSRPPVTEAEAVGRAILFAEETGAALHLVHLSTARSVALAAEARARGVDVTAETCPHYLHWTAEDVERVGALLKCAPPIRDAGTREALWAALKAGRIDTVGSDHSPAPHELKTGDDFFAIWGGISGAQSTLNVLLDGGYRARGLPLELIAAVSALNPARRFRLGGKGQLEVGLDADFALVDLNETFQLTELFDRHQGNPYRGQTFQGRVQATYLRGQRVFAQTPTGAQFSDTVRGQLLTPGIHPTGEA</sequence>
<comment type="caution">
    <text evidence="11">The sequence shown here is derived from an EMBL/GenBank/DDBJ whole genome shotgun (WGS) entry which is preliminary data.</text>
</comment>
<dbReference type="InterPro" id="IPR050138">
    <property type="entry name" value="DHOase/Allantoinase_Hydrolase"/>
</dbReference>
<evidence type="ECO:0000259" key="10">
    <source>
        <dbReference type="Pfam" id="PF01979"/>
    </source>
</evidence>
<evidence type="ECO:0000256" key="1">
    <source>
        <dbReference type="ARBA" id="ARBA00002368"/>
    </source>
</evidence>
<dbReference type="GO" id="GO:0008270">
    <property type="term" value="F:zinc ion binding"/>
    <property type="evidence" value="ECO:0007669"/>
    <property type="project" value="InterPro"/>
</dbReference>
<dbReference type="SUPFAM" id="SSF51338">
    <property type="entry name" value="Composite domain of metallo-dependent hydrolases"/>
    <property type="match status" value="1"/>
</dbReference>
<feature type="binding site" evidence="9">
    <location>
        <position position="62"/>
    </location>
    <ligand>
        <name>Zn(2+)</name>
        <dbReference type="ChEBI" id="CHEBI:29105"/>
        <label>1</label>
    </ligand>
</feature>
<dbReference type="AlphaFoldDB" id="A0A246BLC1"/>
<evidence type="ECO:0000256" key="9">
    <source>
        <dbReference type="HAMAP-Rule" id="MF_01645"/>
    </source>
</evidence>
<evidence type="ECO:0000256" key="7">
    <source>
        <dbReference type="ARBA" id="ARBA00022801"/>
    </source>
</evidence>
<dbReference type="GO" id="GO:0000256">
    <property type="term" value="P:allantoin catabolic process"/>
    <property type="evidence" value="ECO:0007669"/>
    <property type="project" value="UniProtKB-UniRule"/>
</dbReference>
<evidence type="ECO:0000256" key="4">
    <source>
        <dbReference type="ARBA" id="ARBA00011881"/>
    </source>
</evidence>
<comment type="function">
    <text evidence="1">Catalyzes the reversible cyclization of carbamoyl aspartate to dihydroorotate.</text>
</comment>
<proteinExistence type="inferred from homology"/>
<reference evidence="11 12" key="1">
    <citation type="submission" date="2017-05" db="EMBL/GenBank/DDBJ databases">
        <title>De novo genome assembly of Deniococcus indicus strain DR1.</title>
        <authorList>
            <person name="Chauhan D."/>
            <person name="Yennamalli R.M."/>
            <person name="Priyadarshini R."/>
        </authorList>
    </citation>
    <scope>NUCLEOTIDE SEQUENCE [LARGE SCALE GENOMIC DNA]</scope>
    <source>
        <strain evidence="11 12">DR1</strain>
    </source>
</reference>
<evidence type="ECO:0000256" key="5">
    <source>
        <dbReference type="ARBA" id="ARBA00022631"/>
    </source>
</evidence>
<dbReference type="PANTHER" id="PTHR43668">
    <property type="entry name" value="ALLANTOINASE"/>
    <property type="match status" value="1"/>
</dbReference>
<dbReference type="PROSITE" id="PS00482">
    <property type="entry name" value="DIHYDROOROTASE_1"/>
    <property type="match status" value="1"/>
</dbReference>
<protein>
    <recommendedName>
        <fullName evidence="9">Allantoinase</fullName>
        <ecNumber evidence="9">3.5.2.5</ecNumber>
    </recommendedName>
    <alternativeName>
        <fullName evidence="9">Allantoin-utilizing enzyme</fullName>
    </alternativeName>
</protein>
<evidence type="ECO:0000313" key="11">
    <source>
        <dbReference type="EMBL" id="OWL96124.1"/>
    </source>
</evidence>
<keyword evidence="8 9" id="KW-0862">Zinc</keyword>
<feature type="binding site" evidence="9">
    <location>
        <position position="312"/>
    </location>
    <ligand>
        <name>Zn(2+)</name>
        <dbReference type="ChEBI" id="CHEBI:29105"/>
        <label>1</label>
    </ligand>
</feature>
<dbReference type="EC" id="3.5.2.5" evidence="9"/>
<keyword evidence="7 9" id="KW-0378">Hydrolase</keyword>
<comment type="cofactor">
    <cofactor evidence="9">
        <name>Zn(2+)</name>
        <dbReference type="ChEBI" id="CHEBI:29105"/>
    </cofactor>
    <text evidence="9">Binds 2 Zn(2+) ions per subunit.</text>
</comment>
<accession>A0A246BLC1</accession>
<evidence type="ECO:0000256" key="6">
    <source>
        <dbReference type="ARBA" id="ARBA00022723"/>
    </source>
</evidence>
<dbReference type="Gene3D" id="3.20.20.140">
    <property type="entry name" value="Metal-dependent hydrolases"/>
    <property type="match status" value="1"/>
</dbReference>
<dbReference type="SUPFAM" id="SSF51556">
    <property type="entry name" value="Metallo-dependent hydrolases"/>
    <property type="match status" value="1"/>
</dbReference>
<feature type="binding site" description="via carbamate group" evidence="9">
    <location>
        <position position="147"/>
    </location>
    <ligand>
        <name>Zn(2+)</name>
        <dbReference type="ChEBI" id="CHEBI:29105"/>
        <label>1</label>
    </ligand>
</feature>
<keyword evidence="12" id="KW-1185">Reference proteome</keyword>
<dbReference type="FunFam" id="3.20.20.140:FF:000174">
    <property type="entry name" value="Dihydropyrimidinase-related protein 2"/>
    <property type="match status" value="1"/>
</dbReference>
<dbReference type="UniPathway" id="UPA00395">
    <property type="reaction ID" value="UER00653"/>
</dbReference>
<dbReference type="InterPro" id="IPR006680">
    <property type="entry name" value="Amidohydro-rel"/>
</dbReference>
<comment type="subunit">
    <text evidence="4 9">Homotetramer.</text>
</comment>
<organism evidence="11 12">
    <name type="scientific">Deinococcus indicus</name>
    <dbReference type="NCBI Taxonomy" id="223556"/>
    <lineage>
        <taxon>Bacteria</taxon>
        <taxon>Thermotogati</taxon>
        <taxon>Deinococcota</taxon>
        <taxon>Deinococci</taxon>
        <taxon>Deinococcales</taxon>
        <taxon>Deinococcaceae</taxon>
        <taxon>Deinococcus</taxon>
    </lineage>
</organism>
<dbReference type="NCBIfam" id="NF004839">
    <property type="entry name" value="PRK06189.1"/>
    <property type="match status" value="1"/>
</dbReference>
<comment type="function">
    <text evidence="9">Catalyzes the conversion of allantoin (5-ureidohydantoin) to allantoic acid by hydrolytic cleavage of the five-member hydantoin ring.</text>
</comment>
<dbReference type="InterPro" id="IPR011059">
    <property type="entry name" value="Metal-dep_hydrolase_composite"/>
</dbReference>
<dbReference type="GO" id="GO:0005737">
    <property type="term" value="C:cytoplasm"/>
    <property type="evidence" value="ECO:0007669"/>
    <property type="project" value="TreeGrafter"/>
</dbReference>
<evidence type="ECO:0000256" key="8">
    <source>
        <dbReference type="ARBA" id="ARBA00022833"/>
    </source>
</evidence>
<dbReference type="PANTHER" id="PTHR43668:SF4">
    <property type="entry name" value="ALLANTOINASE"/>
    <property type="match status" value="1"/>
</dbReference>
<comment type="pathway">
    <text evidence="9">Nitrogen metabolism; (S)-allantoin degradation; allantoate from (S)-allantoin: step 1/1.</text>
</comment>
<dbReference type="NCBIfam" id="TIGR03178">
    <property type="entry name" value="allantoinase"/>
    <property type="match status" value="1"/>
</dbReference>
<feature type="modified residue" description="N6-carboxylysine" evidence="9">
    <location>
        <position position="147"/>
    </location>
</feature>
<comment type="similarity">
    <text evidence="3">Belongs to the metallo-dependent hydrolases superfamily. DHOase family. Class I DHOase subfamily.</text>
</comment>
<dbReference type="InterPro" id="IPR017593">
    <property type="entry name" value="Allantoinase"/>
</dbReference>
<dbReference type="InterPro" id="IPR047604">
    <property type="entry name" value="Allantoinase_bact"/>
</dbReference>
<keyword evidence="6 9" id="KW-0479">Metal-binding</keyword>
<feature type="binding site" description="via carbamate group" evidence="9">
    <location>
        <position position="147"/>
    </location>
    <ligand>
        <name>Zn(2+)</name>
        <dbReference type="ChEBI" id="CHEBI:29105"/>
        <label>2</label>
    </ligand>
</feature>
<dbReference type="EMBL" id="NHMK01000012">
    <property type="protein sequence ID" value="OWL96124.1"/>
    <property type="molecule type" value="Genomic_DNA"/>
</dbReference>
<comment type="similarity">
    <text evidence="2">Belongs to the metallo-dependent hydrolases superfamily. Hydantoinase/dihydropyrimidinase family.</text>
</comment>
<dbReference type="Proteomes" id="UP000197208">
    <property type="component" value="Unassembled WGS sequence"/>
</dbReference>
<evidence type="ECO:0000256" key="2">
    <source>
        <dbReference type="ARBA" id="ARBA00008829"/>
    </source>
</evidence>
<evidence type="ECO:0000256" key="3">
    <source>
        <dbReference type="ARBA" id="ARBA00010286"/>
    </source>
</evidence>
<dbReference type="Pfam" id="PF01979">
    <property type="entry name" value="Amidohydro_1"/>
    <property type="match status" value="1"/>
</dbReference>
<dbReference type="HAMAP" id="MF_01645">
    <property type="entry name" value="Hydantoinase"/>
    <property type="match status" value="1"/>
</dbReference>
<dbReference type="GO" id="GO:0050897">
    <property type="term" value="F:cobalt ion binding"/>
    <property type="evidence" value="ECO:0007669"/>
    <property type="project" value="InterPro"/>
</dbReference>
<evidence type="ECO:0000313" key="12">
    <source>
        <dbReference type="Proteomes" id="UP000197208"/>
    </source>
</evidence>
<keyword evidence="5 9" id="KW-0659">Purine metabolism</keyword>